<sequence>MPTLLIREAFGEEDMRHVRALCRDYRALLADRTADRPDILKTYYDSESYEALLQRLPEMHTAPDGAIFLAFLDDQPVACGMHHRIGPETCEIKRVFATEAARGHGAGRGIIEAVMERARTDGYREIKLDTMIRLTEAIGLYRKLGFEPCAPFYDLDPAFEGLVEFYGRPL</sequence>
<evidence type="ECO:0000259" key="1">
    <source>
        <dbReference type="PROSITE" id="PS51186"/>
    </source>
</evidence>
<name>A0A0A0EDY0_9RHOB</name>
<organism evidence="2 3">
    <name type="scientific">Pseudooceanicola atlanticus</name>
    <dbReference type="NCBI Taxonomy" id="1461694"/>
    <lineage>
        <taxon>Bacteria</taxon>
        <taxon>Pseudomonadati</taxon>
        <taxon>Pseudomonadota</taxon>
        <taxon>Alphaproteobacteria</taxon>
        <taxon>Rhodobacterales</taxon>
        <taxon>Paracoccaceae</taxon>
        <taxon>Pseudooceanicola</taxon>
    </lineage>
</organism>
<dbReference type="PANTHER" id="PTHR43305">
    <property type="entry name" value="FAMILY N-ACETYLTRANSFERASE, PUTATIVE (AFU_ORTHOLOGUE AFUA_2G01380)-RELATED"/>
    <property type="match status" value="1"/>
</dbReference>
<feature type="domain" description="N-acetyltransferase" evidence="1">
    <location>
        <begin position="23"/>
        <end position="169"/>
    </location>
</feature>
<dbReference type="AlphaFoldDB" id="A0A0A0EDY0"/>
<protein>
    <recommendedName>
        <fullName evidence="1">N-acetyltransferase domain-containing protein</fullName>
    </recommendedName>
</protein>
<dbReference type="OrthoDB" id="2436196at2"/>
<dbReference type="GO" id="GO:0016747">
    <property type="term" value="F:acyltransferase activity, transferring groups other than amino-acyl groups"/>
    <property type="evidence" value="ECO:0007669"/>
    <property type="project" value="InterPro"/>
</dbReference>
<dbReference type="Gene3D" id="3.40.630.30">
    <property type="match status" value="1"/>
</dbReference>
<gene>
    <name evidence="2" type="ORF">ATO9_18435</name>
</gene>
<dbReference type="Proteomes" id="UP000030004">
    <property type="component" value="Unassembled WGS sequence"/>
</dbReference>
<dbReference type="CDD" id="cd04301">
    <property type="entry name" value="NAT_SF"/>
    <property type="match status" value="1"/>
</dbReference>
<evidence type="ECO:0000313" key="3">
    <source>
        <dbReference type="Proteomes" id="UP000030004"/>
    </source>
</evidence>
<proteinExistence type="predicted"/>
<keyword evidence="3" id="KW-1185">Reference proteome</keyword>
<evidence type="ECO:0000313" key="2">
    <source>
        <dbReference type="EMBL" id="KGM47377.1"/>
    </source>
</evidence>
<dbReference type="InterPro" id="IPR000182">
    <property type="entry name" value="GNAT_dom"/>
</dbReference>
<comment type="caution">
    <text evidence="2">The sequence shown here is derived from an EMBL/GenBank/DDBJ whole genome shotgun (WGS) entry which is preliminary data.</text>
</comment>
<dbReference type="EMBL" id="AQQX01000011">
    <property type="protein sequence ID" value="KGM47377.1"/>
    <property type="molecule type" value="Genomic_DNA"/>
</dbReference>
<dbReference type="PROSITE" id="PS51186">
    <property type="entry name" value="GNAT"/>
    <property type="match status" value="1"/>
</dbReference>
<dbReference type="STRING" id="1461694.ATO9_18435"/>
<dbReference type="eggNOG" id="COG0456">
    <property type="taxonomic scope" value="Bacteria"/>
</dbReference>
<dbReference type="SUPFAM" id="SSF55729">
    <property type="entry name" value="Acyl-CoA N-acyltransferases (Nat)"/>
    <property type="match status" value="1"/>
</dbReference>
<dbReference type="InterPro" id="IPR016181">
    <property type="entry name" value="Acyl_CoA_acyltransferase"/>
</dbReference>
<dbReference type="InterPro" id="IPR052777">
    <property type="entry name" value="Acetyltransferase_Enz"/>
</dbReference>
<accession>A0A0A0EDY0</accession>
<dbReference type="PANTHER" id="PTHR43305:SF1">
    <property type="entry name" value="FAMILY N-ACETYLTRANSFERASE, PUTATIVE (AFU_ORTHOLOGUE AFUA_2G01380)-RELATED"/>
    <property type="match status" value="1"/>
</dbReference>
<reference evidence="2 3" key="1">
    <citation type="journal article" date="2015" name="Antonie Van Leeuwenhoek">
        <title>Pseudooceanicola atlanticus gen. nov. sp. nov., isolated from surface seawater of the Atlantic Ocean and reclassification of Oceanicola batsensis, Oceanicola marinus, Oceanicola nitratireducens, Oceanicola nanhaiensis, Oceanicola antarcticus and Oceanicola flagellatus, as Pseudooceanicola batsensis comb. nov., Pseudooceanicola marinus comb. nov., Pseudooceanicola nitratireducens comb. nov., Pseudooceanicola nanhaiensis comb. nov., Pseudooceanicola antarcticus comb. nov., and Pseudooceanicola flagellatus comb. nov.</title>
        <authorList>
            <person name="Lai Q."/>
            <person name="Li G."/>
            <person name="Liu X."/>
            <person name="Du Y."/>
            <person name="Sun F."/>
            <person name="Shao Z."/>
        </authorList>
    </citation>
    <scope>NUCLEOTIDE SEQUENCE [LARGE SCALE GENOMIC DNA]</scope>
    <source>
        <strain evidence="2 3">22II-s11g</strain>
    </source>
</reference>
<dbReference type="RefSeq" id="WP_043752733.1">
    <property type="nucleotide sequence ID" value="NZ_AQQX01000011.1"/>
</dbReference>
<dbReference type="Pfam" id="PF00583">
    <property type="entry name" value="Acetyltransf_1"/>
    <property type="match status" value="1"/>
</dbReference>